<dbReference type="PANTHER" id="PTHR11505">
    <property type="entry name" value="L1 TRANSPOSABLE ELEMENT-RELATED"/>
    <property type="match status" value="1"/>
</dbReference>
<dbReference type="EMBL" id="CAIIXF020000003">
    <property type="protein sequence ID" value="CAH1778640.1"/>
    <property type="molecule type" value="Genomic_DNA"/>
</dbReference>
<evidence type="ECO:0000313" key="1">
    <source>
        <dbReference type="EMBL" id="CAH1778640.1"/>
    </source>
</evidence>
<dbReference type="Proteomes" id="UP000749559">
    <property type="component" value="Unassembled WGS sequence"/>
</dbReference>
<gene>
    <name evidence="1" type="ORF">OFUS_LOCUS5533</name>
</gene>
<name>A0A8J1Y983_OWEFU</name>
<dbReference type="Gene3D" id="3.30.70.1820">
    <property type="entry name" value="L1 transposable element, RRM domain"/>
    <property type="match status" value="1"/>
</dbReference>
<organism evidence="1 2">
    <name type="scientific">Owenia fusiformis</name>
    <name type="common">Polychaete worm</name>
    <dbReference type="NCBI Taxonomy" id="6347"/>
    <lineage>
        <taxon>Eukaryota</taxon>
        <taxon>Metazoa</taxon>
        <taxon>Spiralia</taxon>
        <taxon>Lophotrochozoa</taxon>
        <taxon>Annelida</taxon>
        <taxon>Polychaeta</taxon>
        <taxon>Sedentaria</taxon>
        <taxon>Canalipalpata</taxon>
        <taxon>Sabellida</taxon>
        <taxon>Oweniida</taxon>
        <taxon>Oweniidae</taxon>
        <taxon>Owenia</taxon>
    </lineage>
</organism>
<keyword evidence="2" id="KW-1185">Reference proteome</keyword>
<evidence type="ECO:0000313" key="2">
    <source>
        <dbReference type="Proteomes" id="UP000749559"/>
    </source>
</evidence>
<dbReference type="AlphaFoldDB" id="A0A8J1Y983"/>
<comment type="caution">
    <text evidence="1">The sequence shown here is derived from an EMBL/GenBank/DDBJ whole genome shotgun (WGS) entry which is preliminary data.</text>
</comment>
<reference evidence="1" key="1">
    <citation type="submission" date="2022-03" db="EMBL/GenBank/DDBJ databases">
        <authorList>
            <person name="Martin C."/>
        </authorList>
    </citation>
    <scope>NUCLEOTIDE SEQUENCE</scope>
</reference>
<accession>A0A8J1Y983</accession>
<dbReference type="InterPro" id="IPR004244">
    <property type="entry name" value="Transposase_22"/>
</dbReference>
<proteinExistence type="predicted"/>
<dbReference type="OrthoDB" id="7477812at2759"/>
<protein>
    <submittedName>
        <fullName evidence="1">Uncharacterized protein</fullName>
    </submittedName>
</protein>
<sequence length="390" mass="44402">MQSPYQLHCERVQADTNLWQSVILPKLTAFFDICHLPEFEACPREGKYPGIRDAPNGWMPTIYSGLVETMSKLQDNQPAITDFVKIRADKNQDGGQLAQDFDKPSSITIPVKRNRREAGFPSKDSETSPVPYNDVFEKALDEASSGTCTTDDPHDMDSEQPVTILSLTTVMRTLLNENNTQIMSQMRDMVKHEIEKSTIKLSTDLKQLREENDTLKSRIMILEKSHTDMTVKQDQLALEVNHNAQYSRKSTLRAVGIADDKNESVEKCIDTLCKTLNDHLPAGAMIEPDHIEIAHRLPGRDGKPRQIIAKFFDRLVKDKVMSNKRHLKGTNVRIYHDLSPRNRVLLKEVKQHNDIDQAWYNNMKVYGKLKSGTIKVFSINDNIDSVIARS</sequence>